<reference evidence="1 2" key="1">
    <citation type="submission" date="2020-09" db="EMBL/GenBank/DDBJ databases">
        <title>De no assembly of potato wild relative species, Solanum commersonii.</title>
        <authorList>
            <person name="Cho K."/>
        </authorList>
    </citation>
    <scope>NUCLEOTIDE SEQUENCE [LARGE SCALE GENOMIC DNA]</scope>
    <source>
        <strain evidence="1">LZ3.2</strain>
        <tissue evidence="1">Leaf</tissue>
    </source>
</reference>
<protein>
    <submittedName>
        <fullName evidence="1">Uncharacterized protein</fullName>
    </submittedName>
</protein>
<evidence type="ECO:0000313" key="1">
    <source>
        <dbReference type="EMBL" id="KAG5598950.1"/>
    </source>
</evidence>
<dbReference type="EMBL" id="JACXVP010000006">
    <property type="protein sequence ID" value="KAG5598950.1"/>
    <property type="molecule type" value="Genomic_DNA"/>
</dbReference>
<keyword evidence="2" id="KW-1185">Reference proteome</keyword>
<name>A0A9J5YIZ7_SOLCO</name>
<dbReference type="AlphaFoldDB" id="A0A9J5YIZ7"/>
<organism evidence="1 2">
    <name type="scientific">Solanum commersonii</name>
    <name type="common">Commerson's wild potato</name>
    <name type="synonym">Commerson's nightshade</name>
    <dbReference type="NCBI Taxonomy" id="4109"/>
    <lineage>
        <taxon>Eukaryota</taxon>
        <taxon>Viridiplantae</taxon>
        <taxon>Streptophyta</taxon>
        <taxon>Embryophyta</taxon>
        <taxon>Tracheophyta</taxon>
        <taxon>Spermatophyta</taxon>
        <taxon>Magnoliopsida</taxon>
        <taxon>eudicotyledons</taxon>
        <taxon>Gunneridae</taxon>
        <taxon>Pentapetalae</taxon>
        <taxon>asterids</taxon>
        <taxon>lamiids</taxon>
        <taxon>Solanales</taxon>
        <taxon>Solanaceae</taxon>
        <taxon>Solanoideae</taxon>
        <taxon>Solaneae</taxon>
        <taxon>Solanum</taxon>
    </lineage>
</organism>
<proteinExistence type="predicted"/>
<accession>A0A9J5YIZ7</accession>
<comment type="caution">
    <text evidence="1">The sequence shown here is derived from an EMBL/GenBank/DDBJ whole genome shotgun (WGS) entry which is preliminary data.</text>
</comment>
<gene>
    <name evidence="1" type="ORF">H5410_030320</name>
</gene>
<evidence type="ECO:0000313" key="2">
    <source>
        <dbReference type="Proteomes" id="UP000824120"/>
    </source>
</evidence>
<sequence length="87" mass="10364">MNINCPKCNHVGNPLFSLLKDSPLFFLFLWNHRKMSEKACIVSLSKEYLVPECIETCDLNQSRCWFNGLFTKWKTIFLLFPKYQRNN</sequence>
<dbReference type="Proteomes" id="UP000824120">
    <property type="component" value="Chromosome 6"/>
</dbReference>